<sequence>MKVSKLLEIVATELNASPRQLKSVLRDLDNLISTAVEENQLLSRRSSFLLKGRCSTKKRIGYSLQGINERKFRYDHPAIGSYETVKEDGTLLYEKFIKDKRKIDRNHSIDLGELSRRTVVKFDA</sequence>
<organism evidence="1 2">
    <name type="scientific">Acanthocheilonema viteae</name>
    <name type="common">Filarial nematode worm</name>
    <name type="synonym">Dipetalonema viteae</name>
    <dbReference type="NCBI Taxonomy" id="6277"/>
    <lineage>
        <taxon>Eukaryota</taxon>
        <taxon>Metazoa</taxon>
        <taxon>Ecdysozoa</taxon>
        <taxon>Nematoda</taxon>
        <taxon>Chromadorea</taxon>
        <taxon>Rhabditida</taxon>
        <taxon>Spirurina</taxon>
        <taxon>Spiruromorpha</taxon>
        <taxon>Filarioidea</taxon>
        <taxon>Onchocercidae</taxon>
        <taxon>Acanthocheilonema</taxon>
    </lineage>
</organism>
<protein>
    <submittedName>
        <fullName evidence="1">Uncharacterized protein</fullName>
    </submittedName>
</protein>
<dbReference type="STRING" id="6277.A0A498SRW7"/>
<accession>A0A498SRW7</accession>
<evidence type="ECO:0000313" key="1">
    <source>
        <dbReference type="EMBL" id="VBB32805.1"/>
    </source>
</evidence>
<dbReference type="Proteomes" id="UP000276991">
    <property type="component" value="Unassembled WGS sequence"/>
</dbReference>
<gene>
    <name evidence="1" type="ORF">NAV_LOCUS7596</name>
</gene>
<evidence type="ECO:0000313" key="2">
    <source>
        <dbReference type="Proteomes" id="UP000276991"/>
    </source>
</evidence>
<proteinExistence type="predicted"/>
<dbReference type="AlphaFoldDB" id="A0A498SRW7"/>
<name>A0A498SRW7_ACAVI</name>
<dbReference type="EMBL" id="UPTC01001938">
    <property type="protein sequence ID" value="VBB32805.1"/>
    <property type="molecule type" value="Genomic_DNA"/>
</dbReference>
<dbReference type="OrthoDB" id="297496at2759"/>
<reference evidence="1 2" key="1">
    <citation type="submission" date="2018-08" db="EMBL/GenBank/DDBJ databases">
        <authorList>
            <person name="Laetsch R D."/>
            <person name="Stevens L."/>
            <person name="Kumar S."/>
            <person name="Blaxter L. M."/>
        </authorList>
    </citation>
    <scope>NUCLEOTIDE SEQUENCE [LARGE SCALE GENOMIC DNA]</scope>
</reference>
<keyword evidence="2" id="KW-1185">Reference proteome</keyword>